<gene>
    <name evidence="2" type="ORF">E2C01_076358</name>
</gene>
<dbReference type="Proteomes" id="UP000324222">
    <property type="component" value="Unassembled WGS sequence"/>
</dbReference>
<proteinExistence type="predicted"/>
<organism evidence="2 3">
    <name type="scientific">Portunus trituberculatus</name>
    <name type="common">Swimming crab</name>
    <name type="synonym">Neptunus trituberculatus</name>
    <dbReference type="NCBI Taxonomy" id="210409"/>
    <lineage>
        <taxon>Eukaryota</taxon>
        <taxon>Metazoa</taxon>
        <taxon>Ecdysozoa</taxon>
        <taxon>Arthropoda</taxon>
        <taxon>Crustacea</taxon>
        <taxon>Multicrustacea</taxon>
        <taxon>Malacostraca</taxon>
        <taxon>Eumalacostraca</taxon>
        <taxon>Eucarida</taxon>
        <taxon>Decapoda</taxon>
        <taxon>Pleocyemata</taxon>
        <taxon>Brachyura</taxon>
        <taxon>Eubrachyura</taxon>
        <taxon>Portunoidea</taxon>
        <taxon>Portunidae</taxon>
        <taxon>Portuninae</taxon>
        <taxon>Portunus</taxon>
    </lineage>
</organism>
<feature type="region of interest" description="Disordered" evidence="1">
    <location>
        <begin position="41"/>
        <end position="73"/>
    </location>
</feature>
<reference evidence="2 3" key="1">
    <citation type="submission" date="2019-05" db="EMBL/GenBank/DDBJ databases">
        <title>Another draft genome of Portunus trituberculatus and its Hox gene families provides insights of decapod evolution.</title>
        <authorList>
            <person name="Jeong J.-H."/>
            <person name="Song I."/>
            <person name="Kim S."/>
            <person name="Choi T."/>
            <person name="Kim D."/>
            <person name="Ryu S."/>
            <person name="Kim W."/>
        </authorList>
    </citation>
    <scope>NUCLEOTIDE SEQUENCE [LARGE SCALE GENOMIC DNA]</scope>
    <source>
        <tissue evidence="2">Muscle</tissue>
    </source>
</reference>
<keyword evidence="3" id="KW-1185">Reference proteome</keyword>
<evidence type="ECO:0000313" key="3">
    <source>
        <dbReference type="Proteomes" id="UP000324222"/>
    </source>
</evidence>
<accession>A0A5B7IJK6</accession>
<protein>
    <submittedName>
        <fullName evidence="2">Uncharacterized protein</fullName>
    </submittedName>
</protein>
<name>A0A5B7IJK6_PORTR</name>
<comment type="caution">
    <text evidence="2">The sequence shown here is derived from an EMBL/GenBank/DDBJ whole genome shotgun (WGS) entry which is preliminary data.</text>
</comment>
<dbReference type="AlphaFoldDB" id="A0A5B7IJK6"/>
<sequence>MPFHLLPSFSLETKNFSPPSSSILLRPHPTSACLQMVSLKPTETKNRGEGVPELVSRRSSVSDSRKLVFSPRT</sequence>
<evidence type="ECO:0000313" key="2">
    <source>
        <dbReference type="EMBL" id="MPC81727.1"/>
    </source>
</evidence>
<evidence type="ECO:0000256" key="1">
    <source>
        <dbReference type="SAM" id="MobiDB-lite"/>
    </source>
</evidence>
<dbReference type="EMBL" id="VSRR010057807">
    <property type="protein sequence ID" value="MPC81727.1"/>
    <property type="molecule type" value="Genomic_DNA"/>
</dbReference>